<feature type="transmembrane region" description="Helical" evidence="7">
    <location>
        <begin position="6"/>
        <end position="23"/>
    </location>
</feature>
<name>W8B8V4_CERCA</name>
<accession>W8B8V4</accession>
<proteinExistence type="evidence at transcript level"/>
<evidence type="ECO:0000256" key="5">
    <source>
        <dbReference type="ARBA" id="ARBA00093456"/>
    </source>
</evidence>
<feature type="region of interest" description="Disordered" evidence="6">
    <location>
        <begin position="938"/>
        <end position="971"/>
    </location>
</feature>
<dbReference type="InterPro" id="IPR029448">
    <property type="entry name" value="FANCD2"/>
</dbReference>
<dbReference type="GO" id="GO:0036297">
    <property type="term" value="P:interstrand cross-link repair"/>
    <property type="evidence" value="ECO:0007669"/>
    <property type="project" value="TreeGrafter"/>
</dbReference>
<feature type="compositionally biased region" description="Acidic residues" evidence="6">
    <location>
        <begin position="1511"/>
        <end position="1532"/>
    </location>
</feature>
<sequence>YHTTFLNFVYLCSGVFVYIRYILKNNCNMYKNRKFNKNAKSAKDAKPPASNENKRPLLSIDEDASVKFPRTSLSLGMSQRKTQSSKTVVAADVCMLVEEGRNSEENIPASQEATQRYLSQRSTIASTLGRTQSRNTSVRPPRSYFELLLIKSGVLLDEADNFVLSCDHISFVSKFREVFVKCGNSVENVEMFKTGFSDSLSPKCKYSLKLLTGCTISVPGNDAVYQSHDSMIANFLMIDFLCESVVDILLQKISEAAKQRQPIFLANGTVPLLPLLLAQLRYVSQTHSTKIFEHISSIFKAASEPARQDIILSSEYVLHFNKHDDFVKLLTENLPSSKDLLSTTTIQALTNLNLGQDMQGELRQRVLDYIKDDGFNNTSLPLLVKFLLKYLIESSDETVNELVTTTRQILVGRLNTPMESSTQTDLFNVIEQGLIRSKKYYKFWQKSLSSLPGTFRSLDFIILLKLLHIKGDNYMYIQNILRRRIKMEQISVDIFVEMNSNYAAVLEQHTHILMQLIYDFLREKNKTVADFAKASFGVLFKMCESIQRSILKKLLHLTCDRSTQNLTNIALELLRDLQRKYRAEIQNWGTLLMPLLDSLNEMSLSQTRLAMEVLCSIAFPPPPLSECTVLQDQLDMLIKKQIINHSKHIKKQGIIGSVQLIDCMARIEDTIIEHDDFDTSYSNASSLPDGRGKMAANFIMLVESAALHCPESLALFYDELASSCMCTPSERDTCTQLDKPYLIWLCDVMTYYFQNSFVAEHAPSTVLGINLTHQKCINTIEDTANMEESEVPTIAINIAELVLKPGSVSSSSILILAPLFNLVRSLHLQRYQGSLEQINALLGCAMVLPSFFDESNSDAIFYDYDEQLQKSILDIYFHCVNWMRETVSSFTTQQEEMIRCKVLQRLSELIETEKKLRLLLEKAPAGYLPPQAQFITSNTKLSGEKGKGRGRPATRPKAAQQKENNDKDLNSESIVFNDTHVGNVTNPGNATNAGNVSIKLANIGRSKSSELKKKFDVLYGPREIYRQMDSDIMLILREELVIKHQLSTEDIGKRIGLLEFRFVLYDLVCKLESITGAQKVQSELPLQYVAKPEYFMYDLSKFLQTILQSMSELSKEISAQLDRVKHVYSNGDLFTTEFNYIKVCFNLCIRLFAVFFSWSQFHDDNSIEALLKDSLLVLLDDSKRKSMCKKSISDISAAAFDVILRYEDSIVDLKTAVYLHDLLNILKRFSQKNSTDKSSVLEQRKLLLEKQEKDMRSLCKKFLHRKWFSYEGVAEKGALCNVYLDVLVKGFLKNSDFRRLSNILLAVMEECKHLKGKDNALKSFPNFKIANFPLLFRIMCETTISHLHELVNKSNAYEGDQMKMWEKSCELFNMLLEIVKSLEVPRNYQIFLKSAHEYIKLILQHGLQVVDQLLRNEPGRCSEFLKSLQTITRFLHTLCCHSKALRNTAIIGQIPALRETVETLVFRVKAVMAANKCSAVFTMGNLKNKDLHGDEILTQSTIVSEASRGDSDEDIPDDDESVDETVFGEEETTNSTKESAGSSTNNNRSKSSSRSKCF</sequence>
<dbReference type="Pfam" id="PF14631">
    <property type="entry name" value="FancD2"/>
    <property type="match status" value="1"/>
</dbReference>
<dbReference type="GO" id="GO:0007129">
    <property type="term" value="P:homologous chromosome pairing at meiosis"/>
    <property type="evidence" value="ECO:0007669"/>
    <property type="project" value="TreeGrafter"/>
</dbReference>
<evidence type="ECO:0000256" key="6">
    <source>
        <dbReference type="SAM" id="MobiDB-lite"/>
    </source>
</evidence>
<evidence type="ECO:0000313" key="8">
    <source>
        <dbReference type="EMBL" id="JAB95072.1"/>
    </source>
</evidence>
<dbReference type="PANTHER" id="PTHR32086">
    <property type="entry name" value="FANCONI ANEMIA GROUP D2 PROTEIN"/>
    <property type="match status" value="1"/>
</dbReference>
<feature type="non-terminal residue" evidence="8">
    <location>
        <position position="1"/>
    </location>
</feature>
<dbReference type="PANTHER" id="PTHR32086:SF0">
    <property type="entry name" value="FANCONI ANEMIA GROUP D2 PROTEIN"/>
    <property type="match status" value="1"/>
</dbReference>
<keyword evidence="4" id="KW-0539">Nucleus</keyword>
<gene>
    <name evidence="8" type="primary">FACD2</name>
</gene>
<dbReference type="GO" id="GO:0000793">
    <property type="term" value="C:condensed chromosome"/>
    <property type="evidence" value="ECO:0007669"/>
    <property type="project" value="TreeGrafter"/>
</dbReference>
<keyword evidence="7" id="KW-0472">Membrane</keyword>
<feature type="region of interest" description="Disordered" evidence="6">
    <location>
        <begin position="1502"/>
        <end position="1558"/>
    </location>
</feature>
<evidence type="ECO:0000256" key="1">
    <source>
        <dbReference type="ARBA" id="ARBA00004123"/>
    </source>
</evidence>
<comment type="subcellular location">
    <subcellularLocation>
        <location evidence="1">Nucleus</location>
    </subcellularLocation>
</comment>
<keyword evidence="3" id="KW-0832">Ubl conjugation</keyword>
<dbReference type="GO" id="GO:0005634">
    <property type="term" value="C:nucleus"/>
    <property type="evidence" value="ECO:0007669"/>
    <property type="project" value="UniProtKB-SubCell"/>
</dbReference>
<dbReference type="GO" id="GO:1990918">
    <property type="term" value="P:double-strand break repair involved in meiotic recombination"/>
    <property type="evidence" value="ECO:0007669"/>
    <property type="project" value="TreeGrafter"/>
</dbReference>
<evidence type="ECO:0000256" key="3">
    <source>
        <dbReference type="ARBA" id="ARBA00022843"/>
    </source>
</evidence>
<reference evidence="8" key="1">
    <citation type="submission" date="2013-07" db="EMBL/GenBank/DDBJ databases">
        <authorList>
            <person name="Geib S."/>
        </authorList>
    </citation>
    <scope>NUCLEOTIDE SEQUENCE</scope>
</reference>
<dbReference type="OrthoDB" id="27031at2759"/>
<protein>
    <submittedName>
        <fullName evidence="8">Fanconi anemia group D2 protein</fullName>
    </submittedName>
</protein>
<comment type="similarity">
    <text evidence="5">Belongs to the Fanconi anemia protein FANCD2 family.</text>
</comment>
<dbReference type="GO" id="GO:0031573">
    <property type="term" value="P:mitotic intra-S DNA damage checkpoint signaling"/>
    <property type="evidence" value="ECO:0007669"/>
    <property type="project" value="TreeGrafter"/>
</dbReference>
<dbReference type="EMBL" id="GAMC01011483">
    <property type="protein sequence ID" value="JAB95072.1"/>
    <property type="molecule type" value="mRNA"/>
</dbReference>
<organism evidence="8">
    <name type="scientific">Ceratitis capitata</name>
    <name type="common">Mediterranean fruit fly</name>
    <name type="synonym">Tephritis capitata</name>
    <dbReference type="NCBI Taxonomy" id="7213"/>
    <lineage>
        <taxon>Eukaryota</taxon>
        <taxon>Metazoa</taxon>
        <taxon>Ecdysozoa</taxon>
        <taxon>Arthropoda</taxon>
        <taxon>Hexapoda</taxon>
        <taxon>Insecta</taxon>
        <taxon>Pterygota</taxon>
        <taxon>Neoptera</taxon>
        <taxon>Endopterygota</taxon>
        <taxon>Diptera</taxon>
        <taxon>Brachycera</taxon>
        <taxon>Muscomorpha</taxon>
        <taxon>Tephritoidea</taxon>
        <taxon>Tephritidae</taxon>
        <taxon>Ceratitis</taxon>
        <taxon>Ceratitis</taxon>
    </lineage>
</organism>
<evidence type="ECO:0000256" key="7">
    <source>
        <dbReference type="SAM" id="Phobius"/>
    </source>
</evidence>
<evidence type="ECO:0000256" key="2">
    <source>
        <dbReference type="ARBA" id="ARBA00022499"/>
    </source>
</evidence>
<keyword evidence="2" id="KW-1017">Isopeptide bond</keyword>
<reference evidence="8" key="2">
    <citation type="journal article" date="2014" name="BMC Genomics">
        <title>A genomic perspective to assessing quality of mass-reared SIT flies used in Mediterranean fruit fly (Ceratitis capitata) eradication in California.</title>
        <authorList>
            <person name="Calla B."/>
            <person name="Hall B."/>
            <person name="Hou S."/>
            <person name="Geib S.M."/>
        </authorList>
    </citation>
    <scope>NUCLEOTIDE SEQUENCE</scope>
</reference>
<keyword evidence="7" id="KW-1133">Transmembrane helix</keyword>
<evidence type="ECO:0000256" key="4">
    <source>
        <dbReference type="ARBA" id="ARBA00023242"/>
    </source>
</evidence>
<keyword evidence="7" id="KW-0812">Transmembrane</keyword>
<dbReference type="GO" id="GO:0070182">
    <property type="term" value="F:DNA polymerase binding"/>
    <property type="evidence" value="ECO:0007669"/>
    <property type="project" value="TreeGrafter"/>
</dbReference>